<gene>
    <name evidence="3" type="ORF">DOTSEDRAFT_70762</name>
</gene>
<feature type="region of interest" description="Disordered" evidence="2">
    <location>
        <begin position="1"/>
        <end position="30"/>
    </location>
</feature>
<reference evidence="4" key="1">
    <citation type="journal article" date="2012" name="PLoS Genet.">
        <title>The genomes of the fungal plant pathogens Cladosporium fulvum and Dothistroma septosporum reveal adaptation to different hosts and lifestyles but also signatures of common ancestry.</title>
        <authorList>
            <person name="de Wit P.J.G.M."/>
            <person name="van der Burgt A."/>
            <person name="Oekmen B."/>
            <person name="Stergiopoulos I."/>
            <person name="Abd-Elsalam K.A."/>
            <person name="Aerts A.L."/>
            <person name="Bahkali A.H."/>
            <person name="Beenen H.G."/>
            <person name="Chettri P."/>
            <person name="Cox M.P."/>
            <person name="Datema E."/>
            <person name="de Vries R.P."/>
            <person name="Dhillon B."/>
            <person name="Ganley A.R."/>
            <person name="Griffiths S.A."/>
            <person name="Guo Y."/>
            <person name="Hamelin R.C."/>
            <person name="Henrissat B."/>
            <person name="Kabir M.S."/>
            <person name="Jashni M.K."/>
            <person name="Kema G."/>
            <person name="Klaubauf S."/>
            <person name="Lapidus A."/>
            <person name="Levasseur A."/>
            <person name="Lindquist E."/>
            <person name="Mehrabi R."/>
            <person name="Ohm R.A."/>
            <person name="Owen T.J."/>
            <person name="Salamov A."/>
            <person name="Schwelm A."/>
            <person name="Schijlen E."/>
            <person name="Sun H."/>
            <person name="van den Burg H.A."/>
            <person name="van Ham R.C.H.J."/>
            <person name="Zhang S."/>
            <person name="Goodwin S.B."/>
            <person name="Grigoriev I.V."/>
            <person name="Collemare J."/>
            <person name="Bradshaw R.E."/>
        </authorList>
    </citation>
    <scope>NUCLEOTIDE SEQUENCE [LARGE SCALE GENOMIC DNA]</scope>
    <source>
        <strain evidence="4">NZE10 / CBS 128990</strain>
    </source>
</reference>
<dbReference type="STRING" id="675120.N1PU63"/>
<dbReference type="EMBL" id="KB446537">
    <property type="protein sequence ID" value="EME46927.1"/>
    <property type="molecule type" value="Genomic_DNA"/>
</dbReference>
<feature type="region of interest" description="Disordered" evidence="2">
    <location>
        <begin position="88"/>
        <end position="111"/>
    </location>
</feature>
<dbReference type="Proteomes" id="UP000016933">
    <property type="component" value="Unassembled WGS sequence"/>
</dbReference>
<dbReference type="OMA" id="GQREMTK"/>
<keyword evidence="4" id="KW-1185">Reference proteome</keyword>
<accession>N1PU63</accession>
<protein>
    <submittedName>
        <fullName evidence="3">Uncharacterized protein</fullName>
    </submittedName>
</protein>
<feature type="coiled-coil region" evidence="1">
    <location>
        <begin position="395"/>
        <end position="429"/>
    </location>
</feature>
<evidence type="ECO:0000256" key="2">
    <source>
        <dbReference type="SAM" id="MobiDB-lite"/>
    </source>
</evidence>
<dbReference type="AlphaFoldDB" id="N1PU63"/>
<dbReference type="HOGENOM" id="CLU_504495_0_0_1"/>
<feature type="compositionally biased region" description="Polar residues" evidence="2">
    <location>
        <begin position="1"/>
        <end position="10"/>
    </location>
</feature>
<evidence type="ECO:0000313" key="3">
    <source>
        <dbReference type="EMBL" id="EME46927.1"/>
    </source>
</evidence>
<dbReference type="OrthoDB" id="5364171at2759"/>
<evidence type="ECO:0000256" key="1">
    <source>
        <dbReference type="SAM" id="Coils"/>
    </source>
</evidence>
<proteinExistence type="predicted"/>
<sequence>MPERTSTMSWLSPRRRRTTGNLKNIPNGQYKPALDNAAGLIIPTRLERTGEEPLSIARRLSESHEIGSSNGRGGLAVGEYSEVGERMTGVEEQEQGTIKSSTDGRSSGSFDGHRLEEQLEHITSLLQTLNSRLEQIHNTIEEGNQNTAPLHKHLEGLDSAARANVEALQQLLESQQSTRQAVVHGAQQIDLQHFAHYLSSLQESSITQTGYLHGLVEAQNATREAVEANSGEIDVSPLVEQMEGVKEAIEQQQSPLLEHLKAIRTAAERNAVEIAGLVAIQKRQIETPSTNVDLDLTPMTDRLNKIHAALEKNHHANGEKSPSAGDPKFILSALTSHLSKIQAVTEHNAKSIQSIQANQSPIEDVQTKMQTSITSTSDAIRSLATTNIETHRLLAKRSNDVEDKAKENMKNLEKRMEATNSQVRELMTGQREMTKVMRDLANAISAQNKGKCDHVVIPPPRKMGKKVVGFVYDGKVVESPEGSILRR</sequence>
<reference evidence="3 4" key="2">
    <citation type="journal article" date="2012" name="PLoS Pathog.">
        <title>Diverse lifestyles and strategies of plant pathogenesis encoded in the genomes of eighteen Dothideomycetes fungi.</title>
        <authorList>
            <person name="Ohm R.A."/>
            <person name="Feau N."/>
            <person name="Henrissat B."/>
            <person name="Schoch C.L."/>
            <person name="Horwitz B.A."/>
            <person name="Barry K.W."/>
            <person name="Condon B.J."/>
            <person name="Copeland A.C."/>
            <person name="Dhillon B."/>
            <person name="Glaser F."/>
            <person name="Hesse C.N."/>
            <person name="Kosti I."/>
            <person name="LaButti K."/>
            <person name="Lindquist E.A."/>
            <person name="Lucas S."/>
            <person name="Salamov A.A."/>
            <person name="Bradshaw R.E."/>
            <person name="Ciuffetti L."/>
            <person name="Hamelin R.C."/>
            <person name="Kema G.H.J."/>
            <person name="Lawrence C."/>
            <person name="Scott J.A."/>
            <person name="Spatafora J.W."/>
            <person name="Turgeon B.G."/>
            <person name="de Wit P.J.G.M."/>
            <person name="Zhong S."/>
            <person name="Goodwin S.B."/>
            <person name="Grigoriev I.V."/>
        </authorList>
    </citation>
    <scope>NUCLEOTIDE SEQUENCE [LARGE SCALE GENOMIC DNA]</scope>
    <source>
        <strain evidence="4">NZE10 / CBS 128990</strain>
    </source>
</reference>
<keyword evidence="1" id="KW-0175">Coiled coil</keyword>
<organism evidence="3 4">
    <name type="scientific">Dothistroma septosporum (strain NZE10 / CBS 128990)</name>
    <name type="common">Red band needle blight fungus</name>
    <name type="synonym">Mycosphaerella pini</name>
    <dbReference type="NCBI Taxonomy" id="675120"/>
    <lineage>
        <taxon>Eukaryota</taxon>
        <taxon>Fungi</taxon>
        <taxon>Dikarya</taxon>
        <taxon>Ascomycota</taxon>
        <taxon>Pezizomycotina</taxon>
        <taxon>Dothideomycetes</taxon>
        <taxon>Dothideomycetidae</taxon>
        <taxon>Mycosphaerellales</taxon>
        <taxon>Mycosphaerellaceae</taxon>
        <taxon>Dothistroma</taxon>
    </lineage>
</organism>
<dbReference type="eggNOG" id="ENOG502SDY1">
    <property type="taxonomic scope" value="Eukaryota"/>
</dbReference>
<feature type="compositionally biased region" description="Polar residues" evidence="2">
    <location>
        <begin position="95"/>
        <end position="109"/>
    </location>
</feature>
<evidence type="ECO:0000313" key="4">
    <source>
        <dbReference type="Proteomes" id="UP000016933"/>
    </source>
</evidence>
<name>N1PU63_DOTSN</name>